<dbReference type="InterPro" id="IPR001878">
    <property type="entry name" value="Znf_CCHC"/>
</dbReference>
<dbReference type="GO" id="GO:0003676">
    <property type="term" value="F:nucleic acid binding"/>
    <property type="evidence" value="ECO:0007669"/>
    <property type="project" value="InterPro"/>
</dbReference>
<accession>A0A8T2CG12</accession>
<evidence type="ECO:0000256" key="4">
    <source>
        <dbReference type="PROSITE-ProRule" id="PRU00047"/>
    </source>
</evidence>
<feature type="compositionally biased region" description="Polar residues" evidence="5">
    <location>
        <begin position="397"/>
        <end position="410"/>
    </location>
</feature>
<keyword evidence="8" id="KW-0695">RNA-directed DNA polymerase</keyword>
<keyword evidence="4" id="KW-0863">Zinc-finger</keyword>
<evidence type="ECO:0000313" key="8">
    <source>
        <dbReference type="EMBL" id="KAG7598335.1"/>
    </source>
</evidence>
<dbReference type="GO" id="GO:0008233">
    <property type="term" value="F:peptidase activity"/>
    <property type="evidence" value="ECO:0007669"/>
    <property type="project" value="UniProtKB-KW"/>
</dbReference>
<evidence type="ECO:0000259" key="7">
    <source>
        <dbReference type="PROSITE" id="PS50994"/>
    </source>
</evidence>
<dbReference type="OrthoDB" id="1729718at2759"/>
<dbReference type="GO" id="GO:0006508">
    <property type="term" value="P:proteolysis"/>
    <property type="evidence" value="ECO:0007669"/>
    <property type="project" value="UniProtKB-KW"/>
</dbReference>
<evidence type="ECO:0000256" key="1">
    <source>
        <dbReference type="ARBA" id="ARBA00022670"/>
    </source>
</evidence>
<evidence type="ECO:0000256" key="3">
    <source>
        <dbReference type="ARBA" id="ARBA00022801"/>
    </source>
</evidence>
<feature type="region of interest" description="Disordered" evidence="5">
    <location>
        <begin position="887"/>
        <end position="930"/>
    </location>
</feature>
<feature type="compositionally biased region" description="Basic and acidic residues" evidence="5">
    <location>
        <begin position="342"/>
        <end position="366"/>
    </location>
</feature>
<dbReference type="PANTHER" id="PTHR42648">
    <property type="entry name" value="TRANSPOSASE, PUTATIVE-RELATED"/>
    <property type="match status" value="1"/>
</dbReference>
<dbReference type="InterPro" id="IPR025724">
    <property type="entry name" value="GAG-pre-integrase_dom"/>
</dbReference>
<protein>
    <submittedName>
        <fullName evidence="8">Reverse transcriptase RNA-dependent DNA polymerase</fullName>
    </submittedName>
</protein>
<dbReference type="InterPro" id="IPR001584">
    <property type="entry name" value="Integrase_cat-core"/>
</dbReference>
<organism evidence="8 9">
    <name type="scientific">Arabidopsis suecica</name>
    <name type="common">Swedish thale-cress</name>
    <name type="synonym">Cardaminopsis suecica</name>
    <dbReference type="NCBI Taxonomy" id="45249"/>
    <lineage>
        <taxon>Eukaryota</taxon>
        <taxon>Viridiplantae</taxon>
        <taxon>Streptophyta</taxon>
        <taxon>Embryophyta</taxon>
        <taxon>Tracheophyta</taxon>
        <taxon>Spermatophyta</taxon>
        <taxon>Magnoliopsida</taxon>
        <taxon>eudicotyledons</taxon>
        <taxon>Gunneridae</taxon>
        <taxon>Pentapetalae</taxon>
        <taxon>rosids</taxon>
        <taxon>malvids</taxon>
        <taxon>Brassicales</taxon>
        <taxon>Brassicaceae</taxon>
        <taxon>Camelineae</taxon>
        <taxon>Arabidopsis</taxon>
    </lineage>
</organism>
<evidence type="ECO:0000256" key="5">
    <source>
        <dbReference type="SAM" id="MobiDB-lite"/>
    </source>
</evidence>
<evidence type="ECO:0000256" key="2">
    <source>
        <dbReference type="ARBA" id="ARBA00022723"/>
    </source>
</evidence>
<dbReference type="Pfam" id="PF00665">
    <property type="entry name" value="rve"/>
    <property type="match status" value="1"/>
</dbReference>
<dbReference type="Pfam" id="PF13976">
    <property type="entry name" value="gag_pre-integrs"/>
    <property type="match status" value="1"/>
</dbReference>
<proteinExistence type="predicted"/>
<dbReference type="InterPro" id="IPR013103">
    <property type="entry name" value="RVT_2"/>
</dbReference>
<dbReference type="Pfam" id="PF25597">
    <property type="entry name" value="SH3_retrovirus"/>
    <property type="match status" value="1"/>
</dbReference>
<dbReference type="Proteomes" id="UP000694251">
    <property type="component" value="Chromosome 6"/>
</dbReference>
<comment type="caution">
    <text evidence="8">The sequence shown here is derived from an EMBL/GenBank/DDBJ whole genome shotgun (WGS) entry which is preliminary data.</text>
</comment>
<reference evidence="8 9" key="1">
    <citation type="submission" date="2020-12" db="EMBL/GenBank/DDBJ databases">
        <title>Concerted genomic and epigenomic changes stabilize Arabidopsis allopolyploids.</title>
        <authorList>
            <person name="Chen Z."/>
        </authorList>
    </citation>
    <scope>NUCLEOTIDE SEQUENCE [LARGE SCALE GENOMIC DNA]</scope>
    <source>
        <strain evidence="8">As9502</strain>
        <tissue evidence="8">Leaf</tissue>
    </source>
</reference>
<dbReference type="PROSITE" id="PS50994">
    <property type="entry name" value="INTEGRASE"/>
    <property type="match status" value="1"/>
</dbReference>
<dbReference type="PROSITE" id="PS50158">
    <property type="entry name" value="ZF_CCHC"/>
    <property type="match status" value="1"/>
</dbReference>
<keyword evidence="2" id="KW-0479">Metal-binding</keyword>
<dbReference type="Pfam" id="PF07727">
    <property type="entry name" value="RVT_2"/>
    <property type="match status" value="1"/>
</dbReference>
<dbReference type="GO" id="GO:0015074">
    <property type="term" value="P:DNA integration"/>
    <property type="evidence" value="ECO:0007669"/>
    <property type="project" value="InterPro"/>
</dbReference>
<feature type="region of interest" description="Disordered" evidence="5">
    <location>
        <begin position="387"/>
        <end position="412"/>
    </location>
</feature>
<dbReference type="EMBL" id="JAEFBJ010000006">
    <property type="protein sequence ID" value="KAG7598335.1"/>
    <property type="molecule type" value="Genomic_DNA"/>
</dbReference>
<gene>
    <name evidence="8" type="ORF">ISN44_As06g026100</name>
</gene>
<keyword evidence="8" id="KW-0808">Transferase</keyword>
<evidence type="ECO:0000313" key="9">
    <source>
        <dbReference type="Proteomes" id="UP000694251"/>
    </source>
</evidence>
<keyword evidence="1" id="KW-0645">Protease</keyword>
<evidence type="ECO:0000259" key="6">
    <source>
        <dbReference type="PROSITE" id="PS50158"/>
    </source>
</evidence>
<dbReference type="InterPro" id="IPR054722">
    <property type="entry name" value="PolX-like_BBD"/>
</dbReference>
<dbReference type="Pfam" id="PF14223">
    <property type="entry name" value="Retrotran_gag_2"/>
    <property type="match status" value="1"/>
</dbReference>
<feature type="region of interest" description="Disordered" evidence="5">
    <location>
        <begin position="338"/>
        <end position="368"/>
    </location>
</feature>
<dbReference type="SMART" id="SM00343">
    <property type="entry name" value="ZnF_C2HC"/>
    <property type="match status" value="1"/>
</dbReference>
<feature type="domain" description="Integrase catalytic" evidence="7">
    <location>
        <begin position="625"/>
        <end position="787"/>
    </location>
</feature>
<keyword evidence="3" id="KW-0378">Hydrolase</keyword>
<dbReference type="CDD" id="cd09272">
    <property type="entry name" value="RNase_HI_RT_Ty1"/>
    <property type="match status" value="1"/>
</dbReference>
<sequence>MASLASLSHGLVINGLVIGTIQVRGVLRCTLTGVQNAPPISAATVFLTCGGSSTNLGQALTNPAGAFLIAARILDTVLFDPSTCIVRVCLSLKDAKRDLKLSSLDKIELWRLAFARENPNGYLKLRVMSSAKIEVEKFDGRGDYILWKEKIEAHLQILGLSEALKSMELPEEKEEPDADEPPDKIEKREALKEKIQKARGTIVLSVTDRVLRKVIKEKTAAAMLKALDNQYMSKALPNRIYLKQKLYGYKMSENQSMESNLDEFVRIIADLENTNVTVTDEDQAILLLMSLPRAYDQLRDTLKYGSGRTTLTFDEVVAAIHSKELELNAVKKGQKNQAEGLYVKDKAESRGRSEQREKGQRNDRSRSKSKSRRSCWICGEDGHFKASCPNKNKQHGKQSQGNNKAESSNGKGHVAEASGLYVSEALSTTGVNLEDEWIMDTGCSYHMCHKKEWFEDMIETAGGSVRMGNKTVSKVKGIGSIRIKNESDMDFVLINVRYIPDMDRNLLSLGTFEKAGYSFASKDGILSIKTGERTVLSGRRCDTLYLLQWKPAVTEALVVKSYQDDTMLWHKRLGHMSQKNMAILVKKGFLDGKRVSSFDTCEDCIYGKAKRVSFSLAQHDAKEKLEYVHSDLWGAPTVPLSLSKCQYFISFIDDYTRKVWVYFLKTKDEAFEKFEEWVNLVENQSEKKVKTLRTDNGLEFCNRQFDTYCGSKGIQRDKTCAYTPQQNGVAERMNRTIMERVRCMLSDSGLPKRFWAEATHTAVILINKTPATALDFEIPDKKWFEKPPVYSYLRRYGSVAYVHTDEGKLNPRAKKGILVGYPAGVKGYKIWLVDEHKCVISRNVLFQENAVYRDLLPNKEVITDGEEDQSRSFLDLNLEAEREIVSGGGDEVTQNAPAILSPEPVSPANNEDDTGVEVNQTPPSYHLARDRDRREIRAPRRFDDEDYYAEALYTTEDGDTVEPADYSEAIRDSNWEMWKRAMDEEMGSQLKNNTWTIVQRPENQRIIGCRWIYKYKLGIPEVEEPRYKARLVAKGYAQREGVDYTEIFAPVVKHVSIRILLAIVAQEDLELEQLDVKTAFLHGELKEKIYMAPPEGYESMFKPNEVCLLNKSLYGLKQAPRQWNEKFDNYMTEIGFTRSNYDSCAYIKVLEEGSVMFLLLYVDDMLVAAKDKEAISQLKRELSIKFEMKDLGPAKKILGMQIIRDRPNGALWLSQGDYLNKILVTYNMEEAKLVTTPLGAHFKLSAATEEALAKDEEFMKSVPYSNAVGSIMYAMIGTRPDLAYPVGVISRYMSQPAKDHWLAVKWVMRYIKGTLDTKLCYKRNADFKIVGYCDADHGADRDKRRSITGLVFTIGGNTISWKSGLQRVVALSSTESEYMSLTEAVKEAVWLKGLLKEFGYEQKKVEIFCDSQRAIALAKNNVHHERTKHIDVKYHYIREVIANGDVEVLKISTEKNPADIFTKVVPVSKFKTALDLLRVCLSLKDAKRDLKLSSLDKIELWRLAFARENPNGVATIKGC</sequence>
<dbReference type="GO" id="GO:0003964">
    <property type="term" value="F:RNA-directed DNA polymerase activity"/>
    <property type="evidence" value="ECO:0007669"/>
    <property type="project" value="UniProtKB-KW"/>
</dbReference>
<name>A0A8T2CG12_ARASU</name>
<dbReference type="InterPro" id="IPR057670">
    <property type="entry name" value="SH3_retrovirus"/>
</dbReference>
<feature type="domain" description="CCHC-type" evidence="6">
    <location>
        <begin position="375"/>
        <end position="390"/>
    </location>
</feature>
<dbReference type="PANTHER" id="PTHR42648:SF28">
    <property type="entry name" value="TRANSPOSON-ENCODED PROTEIN WITH RIBONUCLEASE H-LIKE AND RETROVIRUS ZINC FINGER-LIKE DOMAINS"/>
    <property type="match status" value="1"/>
</dbReference>
<dbReference type="InterPro" id="IPR039537">
    <property type="entry name" value="Retrotran_Ty1/copia-like"/>
</dbReference>
<keyword evidence="9" id="KW-1185">Reference proteome</keyword>
<dbReference type="Pfam" id="PF22936">
    <property type="entry name" value="Pol_BBD"/>
    <property type="match status" value="1"/>
</dbReference>
<keyword evidence="8" id="KW-0548">Nucleotidyltransferase</keyword>
<dbReference type="GO" id="GO:0008270">
    <property type="term" value="F:zinc ion binding"/>
    <property type="evidence" value="ECO:0007669"/>
    <property type="project" value="UniProtKB-KW"/>
</dbReference>
<keyword evidence="4" id="KW-0862">Zinc</keyword>